<dbReference type="AlphaFoldDB" id="A0A135RS96"/>
<dbReference type="PANTHER" id="PTHR20371:SF1">
    <property type="entry name" value="ENOLASE-PHOSPHATASE E1"/>
    <property type="match status" value="1"/>
</dbReference>
<proteinExistence type="predicted"/>
<keyword evidence="2" id="KW-0378">Hydrolase</keyword>
<dbReference type="Pfam" id="PF00702">
    <property type="entry name" value="Hydrolase"/>
    <property type="match status" value="1"/>
</dbReference>
<gene>
    <name evidence="4" type="ORF">CNYM01_10219</name>
</gene>
<keyword evidence="5" id="KW-1185">Reference proteome</keyword>
<dbReference type="InterPro" id="IPR036412">
    <property type="entry name" value="HAD-like_sf"/>
</dbReference>
<organism evidence="4 5">
    <name type="scientific">Colletotrichum nymphaeae SA-01</name>
    <dbReference type="NCBI Taxonomy" id="1460502"/>
    <lineage>
        <taxon>Eukaryota</taxon>
        <taxon>Fungi</taxon>
        <taxon>Dikarya</taxon>
        <taxon>Ascomycota</taxon>
        <taxon>Pezizomycotina</taxon>
        <taxon>Sordariomycetes</taxon>
        <taxon>Hypocreomycetidae</taxon>
        <taxon>Glomerellales</taxon>
        <taxon>Glomerellaceae</taxon>
        <taxon>Colletotrichum</taxon>
        <taxon>Colletotrichum acutatum species complex</taxon>
    </lineage>
</organism>
<dbReference type="GO" id="GO:0000287">
    <property type="term" value="F:magnesium ion binding"/>
    <property type="evidence" value="ECO:0007669"/>
    <property type="project" value="InterPro"/>
</dbReference>
<dbReference type="Gene3D" id="1.10.720.60">
    <property type="match status" value="1"/>
</dbReference>
<sequence>MQKEPFVPYPSSKMCWYVVSPQVPTNPPPPGLSGNLQLSPGDSLEISSDGTEVVFFIPSRATYPYAVDALPATLDKQWNNPEFAVYRNAFPEDCVSDRSVFEAHFRDLVKRDVKASYLKALQGYLWKEGYRSGEIKAPLFPDIAERLLSWKDAGLRLVIYSSGSVPAQKLFFGYTDAQPADLTPLISGWFDTVNAGLKTEPGSYASILSNFTDTKPEEWLFLSDNPNEVTAAIKAGMQSIPVVRPGNAPLPDGLSPTLQPIRDFNELKGLGSKH</sequence>
<comment type="caution">
    <text evidence="4">The sequence shown here is derived from an EMBL/GenBank/DDBJ whole genome shotgun (WGS) entry which is preliminary data.</text>
</comment>
<dbReference type="Gene3D" id="3.40.50.1000">
    <property type="entry name" value="HAD superfamily/HAD-like"/>
    <property type="match status" value="1"/>
</dbReference>
<evidence type="ECO:0000313" key="4">
    <source>
        <dbReference type="EMBL" id="KXH26505.1"/>
    </source>
</evidence>
<accession>A0A135RS96</accession>
<dbReference type="EMBL" id="JEMN01001814">
    <property type="protein sequence ID" value="KXH26505.1"/>
    <property type="molecule type" value="Genomic_DNA"/>
</dbReference>
<evidence type="ECO:0000256" key="2">
    <source>
        <dbReference type="ARBA" id="ARBA00022801"/>
    </source>
</evidence>
<dbReference type="SUPFAM" id="SSF56784">
    <property type="entry name" value="HAD-like"/>
    <property type="match status" value="1"/>
</dbReference>
<evidence type="ECO:0000256" key="1">
    <source>
        <dbReference type="ARBA" id="ARBA00022605"/>
    </source>
</evidence>
<reference evidence="4 5" key="1">
    <citation type="submission" date="2014-02" db="EMBL/GenBank/DDBJ databases">
        <title>The genome sequence of Colletotrichum nymphaeae SA-01.</title>
        <authorList>
            <person name="Baroncelli R."/>
            <person name="Thon M.R."/>
        </authorList>
    </citation>
    <scope>NUCLEOTIDE SEQUENCE [LARGE SCALE GENOMIC DNA]</scope>
    <source>
        <strain evidence="4 5">SA-01</strain>
    </source>
</reference>
<evidence type="ECO:0000256" key="3">
    <source>
        <dbReference type="ARBA" id="ARBA00023167"/>
    </source>
</evidence>
<evidence type="ECO:0000313" key="5">
    <source>
        <dbReference type="Proteomes" id="UP000070054"/>
    </source>
</evidence>
<dbReference type="OrthoDB" id="272500at2759"/>
<dbReference type="GO" id="GO:0019509">
    <property type="term" value="P:L-methionine salvage from methylthioadenosine"/>
    <property type="evidence" value="ECO:0007669"/>
    <property type="project" value="InterPro"/>
</dbReference>
<keyword evidence="1" id="KW-0028">Amino-acid biosynthesis</keyword>
<dbReference type="InterPro" id="IPR023943">
    <property type="entry name" value="Enolase-ppase_E1"/>
</dbReference>
<name>A0A135RS96_9PEZI</name>
<dbReference type="GO" id="GO:0043874">
    <property type="term" value="F:acireductone synthase activity"/>
    <property type="evidence" value="ECO:0007669"/>
    <property type="project" value="InterPro"/>
</dbReference>
<keyword evidence="3" id="KW-0486">Methionine biosynthesis</keyword>
<protein>
    <submittedName>
        <fullName evidence="4">Enolase-phosphatase E1</fullName>
    </submittedName>
</protein>
<dbReference type="NCBIfam" id="TIGR01691">
    <property type="entry name" value="enolase-ppase"/>
    <property type="match status" value="1"/>
</dbReference>
<dbReference type="Proteomes" id="UP000070054">
    <property type="component" value="Unassembled WGS sequence"/>
</dbReference>
<dbReference type="PANTHER" id="PTHR20371">
    <property type="entry name" value="ENOLASE-PHOSPHATASE E1"/>
    <property type="match status" value="1"/>
</dbReference>
<dbReference type="InterPro" id="IPR023214">
    <property type="entry name" value="HAD_sf"/>
</dbReference>